<dbReference type="InterPro" id="IPR036692">
    <property type="entry name" value="Shew3726-like_sf"/>
</dbReference>
<dbReference type="Pfam" id="PF07369">
    <property type="entry name" value="DUF1488"/>
    <property type="match status" value="1"/>
</dbReference>
<name>A0A0B4X2A1_9HYPH</name>
<organism evidence="1 2">
    <name type="scientific">Rhizobium gallicum bv. gallicum R602sp</name>
    <dbReference type="NCBI Taxonomy" id="1041138"/>
    <lineage>
        <taxon>Bacteria</taxon>
        <taxon>Pseudomonadati</taxon>
        <taxon>Pseudomonadota</taxon>
        <taxon>Alphaproteobacteria</taxon>
        <taxon>Hyphomicrobiales</taxon>
        <taxon>Rhizobiaceae</taxon>
        <taxon>Rhizobium/Agrobacterium group</taxon>
        <taxon>Rhizobium</taxon>
    </lineage>
</organism>
<dbReference type="SUPFAM" id="SSF160272">
    <property type="entry name" value="Shew3726-like"/>
    <property type="match status" value="1"/>
</dbReference>
<proteinExistence type="predicted"/>
<reference evidence="1 2" key="1">
    <citation type="submission" date="2013-11" db="EMBL/GenBank/DDBJ databases">
        <title>Complete genome sequence of Rhizobium gallicum bv. gallicum R602.</title>
        <authorList>
            <person name="Bustos P."/>
            <person name="Santamaria R.I."/>
            <person name="Lozano L."/>
            <person name="Acosta J.L."/>
            <person name="Ormeno-Orrillo E."/>
            <person name="Rogel M.A."/>
            <person name="Romero D."/>
            <person name="Cevallos M.A."/>
            <person name="Martinez-Romero E."/>
            <person name="Gonzalez V."/>
        </authorList>
    </citation>
    <scope>NUCLEOTIDE SEQUENCE [LARGE SCALE GENOMIC DNA]</scope>
    <source>
        <strain evidence="1 2">R602</strain>
    </source>
</reference>
<accession>A0A0B4X2A1</accession>
<dbReference type="AlphaFoldDB" id="A0A0B4X2A1"/>
<sequence length="87" mass="9596">MTLIFPNKSRTFDETRKAVRFTGYDGMFEIRFLVEAAALGQSAAANASELACLNAFDAARSTIQEAAARAYANRRGNNLTLTARDFR</sequence>
<gene>
    <name evidence="1" type="ORF">RGR602_CH02800</name>
</gene>
<dbReference type="HOGENOM" id="CLU_170367_0_0_5"/>
<dbReference type="EMBL" id="CP006877">
    <property type="protein sequence ID" value="AJD42119.1"/>
    <property type="molecule type" value="Genomic_DNA"/>
</dbReference>
<dbReference type="Proteomes" id="UP000031368">
    <property type="component" value="Chromosome"/>
</dbReference>
<evidence type="ECO:0008006" key="3">
    <source>
        <dbReference type="Google" id="ProtNLM"/>
    </source>
</evidence>
<keyword evidence="2" id="KW-1185">Reference proteome</keyword>
<dbReference type="InterPro" id="IPR009962">
    <property type="entry name" value="DUF1488"/>
</dbReference>
<evidence type="ECO:0000313" key="1">
    <source>
        <dbReference type="EMBL" id="AJD42119.1"/>
    </source>
</evidence>
<evidence type="ECO:0000313" key="2">
    <source>
        <dbReference type="Proteomes" id="UP000031368"/>
    </source>
</evidence>
<dbReference type="KEGG" id="rga:RGR602_CH02800"/>
<protein>
    <recommendedName>
        <fullName evidence="3">DUF1488 domain-containing protein</fullName>
    </recommendedName>
</protein>
<dbReference type="RefSeq" id="WP_039845586.1">
    <property type="nucleotide sequence ID" value="NZ_CP006877.1"/>
</dbReference>